<proteinExistence type="predicted"/>
<evidence type="ECO:0000256" key="1">
    <source>
        <dbReference type="SAM" id="MobiDB-lite"/>
    </source>
</evidence>
<keyword evidence="3" id="KW-1185">Reference proteome</keyword>
<accession>A0A834Z3Z6</accession>
<feature type="region of interest" description="Disordered" evidence="1">
    <location>
        <begin position="1"/>
        <end position="32"/>
    </location>
</feature>
<organism evidence="2 3">
    <name type="scientific">Tetracentron sinense</name>
    <name type="common">Spur-leaf</name>
    <dbReference type="NCBI Taxonomy" id="13715"/>
    <lineage>
        <taxon>Eukaryota</taxon>
        <taxon>Viridiplantae</taxon>
        <taxon>Streptophyta</taxon>
        <taxon>Embryophyta</taxon>
        <taxon>Tracheophyta</taxon>
        <taxon>Spermatophyta</taxon>
        <taxon>Magnoliopsida</taxon>
        <taxon>Trochodendrales</taxon>
        <taxon>Trochodendraceae</taxon>
        <taxon>Tetracentron</taxon>
    </lineage>
</organism>
<reference evidence="2 3" key="1">
    <citation type="submission" date="2020-04" db="EMBL/GenBank/DDBJ databases">
        <title>Plant Genome Project.</title>
        <authorList>
            <person name="Zhang R.-G."/>
        </authorList>
    </citation>
    <scope>NUCLEOTIDE SEQUENCE [LARGE SCALE GENOMIC DNA]</scope>
    <source>
        <strain evidence="2">YNK0</strain>
        <tissue evidence="2">Leaf</tissue>
    </source>
</reference>
<name>A0A834Z3Z6_TETSI</name>
<dbReference type="AlphaFoldDB" id="A0A834Z3Z6"/>
<feature type="compositionally biased region" description="Polar residues" evidence="1">
    <location>
        <begin position="1"/>
        <end position="13"/>
    </location>
</feature>
<gene>
    <name evidence="2" type="ORF">HHK36_014774</name>
</gene>
<dbReference type="Proteomes" id="UP000655225">
    <property type="component" value="Unassembled WGS sequence"/>
</dbReference>
<sequence length="236" mass="26520">MNRNASSVLQSSNSRRKQKIQPVSYSKKLRSKIPRRKRFRISPILSVSLNSLFSDTKTDKSAFSVASSSSSCLPGEISCTSSRISVGYVNLNKKPRSSRRQLEFEENQGSGAVNRAHERCFHQEENNCGAENRRITRSYFRQKQNERIPEKKENVDHGVKLSESSCVESISGADARVIYKTVEFPDKNSKLKNRSRKGVEIAEKIEGNSASAGIELSGISYNPTHFRKTTLEISVN</sequence>
<evidence type="ECO:0000313" key="2">
    <source>
        <dbReference type="EMBL" id="KAF8398910.1"/>
    </source>
</evidence>
<dbReference type="OrthoDB" id="5590282at2759"/>
<evidence type="ECO:0000313" key="3">
    <source>
        <dbReference type="Proteomes" id="UP000655225"/>
    </source>
</evidence>
<dbReference type="EMBL" id="JABCRI010000010">
    <property type="protein sequence ID" value="KAF8398910.1"/>
    <property type="molecule type" value="Genomic_DNA"/>
</dbReference>
<comment type="caution">
    <text evidence="2">The sequence shown here is derived from an EMBL/GenBank/DDBJ whole genome shotgun (WGS) entry which is preliminary data.</text>
</comment>
<protein>
    <submittedName>
        <fullName evidence="2">Uncharacterized protein</fullName>
    </submittedName>
</protein>